<dbReference type="InterPro" id="IPR011042">
    <property type="entry name" value="6-blade_b-propeller_TolB-like"/>
</dbReference>
<organism evidence="3 4">
    <name type="scientific">Adhaeribacter aerolatus</name>
    <dbReference type="NCBI Taxonomy" id="670289"/>
    <lineage>
        <taxon>Bacteria</taxon>
        <taxon>Pseudomonadati</taxon>
        <taxon>Bacteroidota</taxon>
        <taxon>Cytophagia</taxon>
        <taxon>Cytophagales</taxon>
        <taxon>Hymenobacteraceae</taxon>
        <taxon>Adhaeribacter</taxon>
    </lineage>
</organism>
<accession>A0A512AXR6</accession>
<dbReference type="InterPro" id="IPR014755">
    <property type="entry name" value="Cu-Rt/internalin_Ig-like"/>
</dbReference>
<dbReference type="Proteomes" id="UP000321532">
    <property type="component" value="Unassembled WGS sequence"/>
</dbReference>
<dbReference type="AlphaFoldDB" id="A0A512AXR6"/>
<evidence type="ECO:0000313" key="4">
    <source>
        <dbReference type="Proteomes" id="UP000321532"/>
    </source>
</evidence>
<comment type="caution">
    <text evidence="3">The sequence shown here is derived from an EMBL/GenBank/DDBJ whole genome shotgun (WGS) entry which is preliminary data.</text>
</comment>
<evidence type="ECO:0000313" key="3">
    <source>
        <dbReference type="EMBL" id="GEO04511.1"/>
    </source>
</evidence>
<dbReference type="OrthoDB" id="9814063at2"/>
<keyword evidence="1" id="KW-0732">Signal</keyword>
<dbReference type="InterPro" id="IPR011041">
    <property type="entry name" value="Quinoprot_gluc/sorb_DH_b-prop"/>
</dbReference>
<dbReference type="SUPFAM" id="SSF50952">
    <property type="entry name" value="Soluble quinoprotein glucose dehydrogenase"/>
    <property type="match status" value="1"/>
</dbReference>
<dbReference type="InterPro" id="IPR055557">
    <property type="entry name" value="DUF7133"/>
</dbReference>
<dbReference type="RefSeq" id="WP_146897781.1">
    <property type="nucleotide sequence ID" value="NZ_BJYS01000015.1"/>
</dbReference>
<dbReference type="Gene3D" id="2.60.40.1220">
    <property type="match status" value="1"/>
</dbReference>
<dbReference type="PANTHER" id="PTHR33546:SF1">
    <property type="entry name" value="LARGE, MULTIFUNCTIONAL SECRETED PROTEIN"/>
    <property type="match status" value="1"/>
</dbReference>
<proteinExistence type="predicted"/>
<protein>
    <recommendedName>
        <fullName evidence="2">DUF7133 domain-containing protein</fullName>
    </recommendedName>
</protein>
<dbReference type="PANTHER" id="PTHR33546">
    <property type="entry name" value="LARGE, MULTIFUNCTIONAL SECRETED PROTEIN-RELATED"/>
    <property type="match status" value="1"/>
</dbReference>
<evidence type="ECO:0000256" key="1">
    <source>
        <dbReference type="ARBA" id="ARBA00022729"/>
    </source>
</evidence>
<feature type="domain" description="DUF7133" evidence="2">
    <location>
        <begin position="79"/>
        <end position="233"/>
    </location>
</feature>
<keyword evidence="4" id="KW-1185">Reference proteome</keyword>
<reference evidence="3 4" key="1">
    <citation type="submission" date="2019-07" db="EMBL/GenBank/DDBJ databases">
        <title>Whole genome shotgun sequence of Adhaeribacter aerolatus NBRC 106133.</title>
        <authorList>
            <person name="Hosoyama A."/>
            <person name="Uohara A."/>
            <person name="Ohji S."/>
            <person name="Ichikawa N."/>
        </authorList>
    </citation>
    <scope>NUCLEOTIDE SEQUENCE [LARGE SCALE GENOMIC DNA]</scope>
    <source>
        <strain evidence="3 4">NBRC 106133</strain>
    </source>
</reference>
<dbReference type="Gene3D" id="2.120.10.30">
    <property type="entry name" value="TolB, C-terminal domain"/>
    <property type="match status" value="1"/>
</dbReference>
<dbReference type="EMBL" id="BJYS01000015">
    <property type="protein sequence ID" value="GEO04511.1"/>
    <property type="molecule type" value="Genomic_DNA"/>
</dbReference>
<sequence length="498" mass="54844">MKSGWFFLLLFLAGWLTGAVPVKPKPKPDTIPAYRVESIPMPDNLVSETGALEFLPNGELVAGFSRGEIMIYNPQTKQWRVFAHGLHDPLGILVVSNSEILVMQRPELTRVKDTDGDGQADLYETVTDDFGISGNFHEFNYGPVKDKQGNLFIALNTASPNGGIRPEVRGKLDSTMLGKYGRQMFSLVPYRGWIMKLTPAGKLSPYASGFRSPNGLVLDGEGNLLVTDNQGDWVGTSPLYEVQEGKFYGHPAGLVWQQGRAGQNPYEIPIAELDKARVRAAVLFPHNIMANSVTQPVFDNTGGKFGPFGGQLLVGEMNQERIVRVMLERVNGTLQGACTPFLDGQGLRKGNNRLAFAPDGSLWVGQSDHGWAGDEGIQRIVFTGQPLLDIYQMNLTSTGFDLTFTQPLEAATASNPDNYKFKHYFYQYQAKYGSDQFDVQNIPVTAVKVSADRKRVSLTLGTLKPGYIYELRLGSLASSTGQVLTNKTICYTLNQLKN</sequence>
<gene>
    <name evidence="3" type="ORF">AAE02nite_21750</name>
</gene>
<dbReference type="Pfam" id="PF23500">
    <property type="entry name" value="DUF7133"/>
    <property type="match status" value="1"/>
</dbReference>
<evidence type="ECO:0000259" key="2">
    <source>
        <dbReference type="Pfam" id="PF23500"/>
    </source>
</evidence>
<name>A0A512AXR6_9BACT</name>